<dbReference type="Gene3D" id="2.30.30.40">
    <property type="entry name" value="SH3 Domains"/>
    <property type="match status" value="1"/>
</dbReference>
<evidence type="ECO:0000313" key="6">
    <source>
        <dbReference type="Proteomes" id="UP000250572"/>
    </source>
</evidence>
<proteinExistence type="predicted"/>
<keyword evidence="6" id="KW-1185">Reference proteome</keyword>
<keyword evidence="3" id="KW-0175">Coiled coil</keyword>
<accession>A0A315W9M6</accession>
<organism evidence="5 6">
    <name type="scientific">Gambusia affinis</name>
    <name type="common">Western mosquitofish</name>
    <name type="synonym">Heterandria affinis</name>
    <dbReference type="NCBI Taxonomy" id="33528"/>
    <lineage>
        <taxon>Eukaryota</taxon>
        <taxon>Metazoa</taxon>
        <taxon>Chordata</taxon>
        <taxon>Craniata</taxon>
        <taxon>Vertebrata</taxon>
        <taxon>Euteleostomi</taxon>
        <taxon>Actinopterygii</taxon>
        <taxon>Neopterygii</taxon>
        <taxon>Teleostei</taxon>
        <taxon>Neoteleostei</taxon>
        <taxon>Acanthomorphata</taxon>
        <taxon>Ovalentaria</taxon>
        <taxon>Atherinomorphae</taxon>
        <taxon>Cyprinodontiformes</taxon>
        <taxon>Poeciliidae</taxon>
        <taxon>Poeciliinae</taxon>
        <taxon>Gambusia</taxon>
    </lineage>
</organism>
<dbReference type="GO" id="GO:0042554">
    <property type="term" value="P:superoxide anion generation"/>
    <property type="evidence" value="ECO:0007669"/>
    <property type="project" value="TreeGrafter"/>
</dbReference>
<evidence type="ECO:0000256" key="2">
    <source>
        <dbReference type="PROSITE-ProRule" id="PRU00192"/>
    </source>
</evidence>
<feature type="coiled-coil region" evidence="3">
    <location>
        <begin position="240"/>
        <end position="267"/>
    </location>
</feature>
<evidence type="ECO:0000313" key="5">
    <source>
        <dbReference type="EMBL" id="PWA32533.1"/>
    </source>
</evidence>
<comment type="caution">
    <text evidence="5">The sequence shown here is derived from an EMBL/GenBank/DDBJ whole genome shotgun (WGS) entry which is preliminary data.</text>
</comment>
<evidence type="ECO:0000256" key="1">
    <source>
        <dbReference type="ARBA" id="ARBA00022443"/>
    </source>
</evidence>
<dbReference type="Proteomes" id="UP000250572">
    <property type="component" value="Unassembled WGS sequence"/>
</dbReference>
<dbReference type="GO" id="GO:0016176">
    <property type="term" value="F:superoxide-generating NADPH oxidase activator activity"/>
    <property type="evidence" value="ECO:0007669"/>
    <property type="project" value="TreeGrafter"/>
</dbReference>
<feature type="domain" description="SH3" evidence="4">
    <location>
        <begin position="405"/>
        <end position="464"/>
    </location>
</feature>
<evidence type="ECO:0000259" key="4">
    <source>
        <dbReference type="PROSITE" id="PS50002"/>
    </source>
</evidence>
<dbReference type="SUPFAM" id="SSF50044">
    <property type="entry name" value="SH3-domain"/>
    <property type="match status" value="1"/>
</dbReference>
<dbReference type="InterPro" id="IPR036028">
    <property type="entry name" value="SH3-like_dom_sf"/>
</dbReference>
<dbReference type="EMBL" id="NHOQ01000160">
    <property type="protein sequence ID" value="PWA32533.1"/>
    <property type="molecule type" value="Genomic_DNA"/>
</dbReference>
<evidence type="ECO:0000256" key="3">
    <source>
        <dbReference type="SAM" id="Coils"/>
    </source>
</evidence>
<sequence length="464" mass="51732">MKTMMSEFASVCFLFPHFPVGKIYIGNKKEIAEGRIPELNTYMKFKGERTAGALAVFCAVRCRNLHLSGQNDAVVVVKPFINLLASPANMMVMPEDGSGVPNHVSFTGPIAAMSKPNALVTPEESLRAWAFCGGVGDSATTFGGLESSARPSWVWYPDLAAFAACLPPSLSPLPVSLLSLPPHTVPLPRNDLTQLLQTSQQQLANTWWNGASAGLIKRAASHGNAGKNDVEGLTKEPCCDDFLKVELQKEQELLKEAEAQFQALSCKRLLGLPTWLLLDDTVRMFFYQTEQDSQHAPRALRRLRPPTRKVLAAIQQRAPLVIHKLQSLWMTRIQDGGGTEEQKRETVRRESGIFCKAINCYGWRQQQGQEKNNLKRMRGWNNDDKVIERQKAYGDVFGIAASFFPSGLSAHAMFDFRGNGKAELNLKRGEVIFLLRRVNADWLEVRTEQERERDGGGREGMSER</sequence>
<dbReference type="InterPro" id="IPR051228">
    <property type="entry name" value="NADPH_Oxidase/PX-Domain"/>
</dbReference>
<keyword evidence="1 2" id="KW-0728">SH3 domain</keyword>
<protein>
    <recommendedName>
        <fullName evidence="4">SH3 domain-containing protein</fullName>
    </recommendedName>
</protein>
<dbReference type="PANTHER" id="PTHR15706">
    <property type="entry name" value="SH3 MULTIPLE DOMAIN"/>
    <property type="match status" value="1"/>
</dbReference>
<dbReference type="InterPro" id="IPR001452">
    <property type="entry name" value="SH3_domain"/>
</dbReference>
<name>A0A315W9M6_GAMAF</name>
<reference evidence="5 6" key="1">
    <citation type="journal article" date="2018" name="G3 (Bethesda)">
        <title>A High-Quality Reference Genome for the Invasive Mosquitofish Gambusia affinis Using a Chicago Library.</title>
        <authorList>
            <person name="Hoffberg S.L."/>
            <person name="Troendle N.J."/>
            <person name="Glenn T.C."/>
            <person name="Mahmud O."/>
            <person name="Louha S."/>
            <person name="Chalopin D."/>
            <person name="Bennetzen J.L."/>
            <person name="Mauricio R."/>
        </authorList>
    </citation>
    <scope>NUCLEOTIDE SEQUENCE [LARGE SCALE GENOMIC DNA]</scope>
    <source>
        <strain evidence="5">NE01/NJP1002.9</strain>
        <tissue evidence="5">Muscle</tissue>
    </source>
</reference>
<dbReference type="Pfam" id="PF00018">
    <property type="entry name" value="SH3_1"/>
    <property type="match status" value="1"/>
</dbReference>
<gene>
    <name evidence="5" type="ORF">CCH79_00015087</name>
</gene>
<dbReference type="PANTHER" id="PTHR15706:SF20">
    <property type="entry name" value="NEUTROPHIL CYTOSOL FACTOR 4"/>
    <property type="match status" value="1"/>
</dbReference>
<dbReference type="GO" id="GO:0043020">
    <property type="term" value="C:NADPH oxidase complex"/>
    <property type="evidence" value="ECO:0007669"/>
    <property type="project" value="TreeGrafter"/>
</dbReference>
<dbReference type="AlphaFoldDB" id="A0A315W9M6"/>
<dbReference type="PROSITE" id="PS50002">
    <property type="entry name" value="SH3"/>
    <property type="match status" value="1"/>
</dbReference>
<dbReference type="GO" id="GO:0005737">
    <property type="term" value="C:cytoplasm"/>
    <property type="evidence" value="ECO:0007669"/>
    <property type="project" value="TreeGrafter"/>
</dbReference>